<dbReference type="SUPFAM" id="SSF49785">
    <property type="entry name" value="Galactose-binding domain-like"/>
    <property type="match status" value="1"/>
</dbReference>
<dbReference type="GO" id="GO:0005764">
    <property type="term" value="C:lysosome"/>
    <property type="evidence" value="ECO:0007669"/>
    <property type="project" value="UniProtKB-SubCell"/>
</dbReference>
<accession>A0ABD2G631</accession>
<dbReference type="PANTHER" id="PTHR43730:SF1">
    <property type="entry name" value="BETA-MANNOSIDASE"/>
    <property type="match status" value="1"/>
</dbReference>
<dbReference type="InterPro" id="IPR041447">
    <property type="entry name" value="Mannosidase_ig"/>
</dbReference>
<dbReference type="InterPro" id="IPR013783">
    <property type="entry name" value="Ig-like_fold"/>
</dbReference>
<keyword evidence="14" id="KW-0326">Glycosidase</keyword>
<keyword evidence="11" id="KW-1015">Disulfide bond</keyword>
<evidence type="ECO:0000256" key="3">
    <source>
        <dbReference type="ARBA" id="ARBA00004371"/>
    </source>
</evidence>
<gene>
    <name evidence="22" type="ORF">OYC64_008898</name>
</gene>
<dbReference type="Gene3D" id="3.20.20.80">
    <property type="entry name" value="Glycosidases"/>
    <property type="match status" value="1"/>
</dbReference>
<dbReference type="Pfam" id="PF02836">
    <property type="entry name" value="Glyco_hydro_2_C"/>
    <property type="match status" value="1"/>
</dbReference>
<dbReference type="PANTHER" id="PTHR43730">
    <property type="entry name" value="BETA-MANNOSIDASE"/>
    <property type="match status" value="1"/>
</dbReference>
<evidence type="ECO:0000256" key="14">
    <source>
        <dbReference type="ARBA" id="ARBA00023295"/>
    </source>
</evidence>
<evidence type="ECO:0000256" key="8">
    <source>
        <dbReference type="ARBA" id="ARBA00015707"/>
    </source>
</evidence>
<comment type="catalytic activity">
    <reaction evidence="1">
        <text>Hydrolysis of terminal, non-reducing beta-D-mannose residues in beta-D-mannosides.</text>
        <dbReference type="EC" id="3.2.1.25"/>
    </reaction>
</comment>
<dbReference type="InterPro" id="IPR041625">
    <property type="entry name" value="Beta-mannosidase_Ig"/>
</dbReference>
<keyword evidence="10" id="KW-0378">Hydrolase</keyword>
<dbReference type="Gene3D" id="2.60.120.260">
    <property type="entry name" value="Galactose-binding domain-like"/>
    <property type="match status" value="1"/>
</dbReference>
<dbReference type="InterPro" id="IPR036156">
    <property type="entry name" value="Beta-gal/glucu_dom_sf"/>
</dbReference>
<dbReference type="EC" id="3.2.1.25" evidence="7"/>
<feature type="domain" description="Mannosidase Ig/CBM-like" evidence="20">
    <location>
        <begin position="708"/>
        <end position="800"/>
    </location>
</feature>
<evidence type="ECO:0000256" key="11">
    <source>
        <dbReference type="ARBA" id="ARBA00023157"/>
    </source>
</evidence>
<comment type="caution">
    <text evidence="22">The sequence shown here is derived from an EMBL/GenBank/DDBJ whole genome shotgun (WGS) entry which is preliminary data.</text>
</comment>
<evidence type="ECO:0000256" key="15">
    <source>
        <dbReference type="ARBA" id="ARBA00032581"/>
    </source>
</evidence>
<evidence type="ECO:0000256" key="2">
    <source>
        <dbReference type="ARBA" id="ARBA00003150"/>
    </source>
</evidence>
<evidence type="ECO:0000259" key="20">
    <source>
        <dbReference type="Pfam" id="PF17786"/>
    </source>
</evidence>
<dbReference type="FunFam" id="2.60.40.10:FF:000650">
    <property type="entry name" value="Mannosidase beta"/>
    <property type="match status" value="1"/>
</dbReference>
<sequence>MTLCGNCNCVPGVLLCLLFGVLPRVCSETLSLNGKWSLSNSNGSVSLPAEVPGCVHSALQKQGYIQDPYFRFNDVSYRWIAFDNWNYTTTFTVSTQLRSKQKVLLVFDGVDTVASIWLNGIGVGQTDNMFQRYAFPVRDVLKDGDNVLKVSFLSPVLYASDQWRAHSAYRVPPDCPPDVQHGECHVNFIRKAQSSFSWDWGPSFPTMGLWRGVRLEAFDVLQLVLLSSVPLYSVSSSQWRVHVELHVDALQTTNYTISLSVPELESEQIFQQFLRGRTKKSFDLHINTSSEVKLWWPNGHGEQPSYLLTVGGLQNGFTILNTESKVYFRTVELVQEPVVGSPGLSFYFRINGKPIFLKGSNWIPAHSFQDRVTPDVLRNLLQSAVDANMNALRVWGGGVYEQDLFYSLCDEMGIMVWQDFMFACAMYPTDEDFLQTVREEVLHQVQRLKSHPSIIIWSGNNENEAALATNWFDIPESEKPTYLADYVKLYVDNIRGIVQEEDQSRPFLVSSPTNGFESEQEGFVAKNPYDAHYGDTHFYTYTEDCLDWRTFPRTRFASEYGYQSWPSFSTLQPVSIEEDWSYNSDFFVHRQHHDSGNLQMLMQASLHFNLPNATDPHRRFTDTLYITQVMQAQCVKAQTEFYRRSRSEILWGKGGTMGALYWQLNDVWQAPSWSSIEFGGKWKMLHYFAQNFFSALLPVSFEDEDMLFIYAVSDLSHDLNLSAVVLVYDWSSLDPICTLRSDPLLVPGGSAAAIFKQRVDPLLGGCGRCSRLTCLLAFHLEDSSGQRGPTNHHFLSSPKDAQGLQRPNITASVQEDKSLLTVTLHSSAVAPFVWLDVGNIPGRFSSNGFLMLSANTTVSFNAWRPTSAAELSKALTITSLADVYRPESSKQT</sequence>
<keyword evidence="9 17" id="KW-0732">Signal</keyword>
<feature type="domain" description="Glycoside hydrolase family 2 catalytic" evidence="18">
    <location>
        <begin position="348"/>
        <end position="563"/>
    </location>
</feature>
<evidence type="ECO:0000256" key="17">
    <source>
        <dbReference type="SAM" id="SignalP"/>
    </source>
</evidence>
<evidence type="ECO:0000259" key="18">
    <source>
        <dbReference type="Pfam" id="PF02836"/>
    </source>
</evidence>
<proteinExistence type="inferred from homology"/>
<comment type="pathway">
    <text evidence="4">Glycan metabolism; N-glycan degradation.</text>
</comment>
<feature type="chain" id="PRO_5044744356" description="Beta-mannosidase" evidence="17">
    <location>
        <begin position="28"/>
        <end position="892"/>
    </location>
</feature>
<dbReference type="EMBL" id="JBIYXZ010002082">
    <property type="protein sequence ID" value="KAL3049534.1"/>
    <property type="molecule type" value="Genomic_DNA"/>
</dbReference>
<evidence type="ECO:0000256" key="16">
    <source>
        <dbReference type="ARBA" id="ARBA00033445"/>
    </source>
</evidence>
<name>A0ABD2G631_PAGBO</name>
<evidence type="ECO:0000256" key="12">
    <source>
        <dbReference type="ARBA" id="ARBA00023180"/>
    </source>
</evidence>
<dbReference type="FunFam" id="2.60.120.260:FF:000060">
    <property type="entry name" value="Probable beta-mannosidase"/>
    <property type="match status" value="1"/>
</dbReference>
<dbReference type="Proteomes" id="UP001619887">
    <property type="component" value="Unassembled WGS sequence"/>
</dbReference>
<evidence type="ECO:0000256" key="9">
    <source>
        <dbReference type="ARBA" id="ARBA00022729"/>
    </source>
</evidence>
<dbReference type="AlphaFoldDB" id="A0ABD2G631"/>
<comment type="subcellular location">
    <subcellularLocation>
        <location evidence="3">Lysosome</location>
    </subcellularLocation>
</comment>
<dbReference type="Pfam" id="PF17786">
    <property type="entry name" value="Mannosidase_ig"/>
    <property type="match status" value="1"/>
</dbReference>
<feature type="domain" description="Beta-mannosidase Ig-fold" evidence="19">
    <location>
        <begin position="804"/>
        <end position="882"/>
    </location>
</feature>
<evidence type="ECO:0000256" key="6">
    <source>
        <dbReference type="ARBA" id="ARBA00011245"/>
    </source>
</evidence>
<evidence type="ECO:0000313" key="23">
    <source>
        <dbReference type="Proteomes" id="UP001619887"/>
    </source>
</evidence>
<dbReference type="InterPro" id="IPR054593">
    <property type="entry name" value="Beta-mannosidase-like_N2"/>
</dbReference>
<dbReference type="InterPro" id="IPR017853">
    <property type="entry name" value="GH"/>
</dbReference>
<comment type="similarity">
    <text evidence="5">Belongs to the glycosyl hydrolase 2 family.</text>
</comment>
<evidence type="ECO:0000256" key="4">
    <source>
        <dbReference type="ARBA" id="ARBA00004740"/>
    </source>
</evidence>
<evidence type="ECO:0000256" key="5">
    <source>
        <dbReference type="ARBA" id="ARBA00007401"/>
    </source>
</evidence>
<evidence type="ECO:0000256" key="10">
    <source>
        <dbReference type="ARBA" id="ARBA00022801"/>
    </source>
</evidence>
<evidence type="ECO:0000259" key="19">
    <source>
        <dbReference type="Pfam" id="PF17753"/>
    </source>
</evidence>
<feature type="signal peptide" evidence="17">
    <location>
        <begin position="1"/>
        <end position="27"/>
    </location>
</feature>
<dbReference type="InterPro" id="IPR006103">
    <property type="entry name" value="Glyco_hydro_2_cat"/>
</dbReference>
<evidence type="ECO:0000256" key="7">
    <source>
        <dbReference type="ARBA" id="ARBA00012754"/>
    </source>
</evidence>
<evidence type="ECO:0000256" key="1">
    <source>
        <dbReference type="ARBA" id="ARBA00000829"/>
    </source>
</evidence>
<dbReference type="InterPro" id="IPR050887">
    <property type="entry name" value="Beta-mannosidase_GH2"/>
</dbReference>
<dbReference type="SUPFAM" id="SSF51445">
    <property type="entry name" value="(Trans)glycosidases"/>
    <property type="match status" value="1"/>
</dbReference>
<keyword evidence="23" id="KW-1185">Reference proteome</keyword>
<feature type="domain" description="Beta-mannosidase-like galactose-binding" evidence="21">
    <location>
        <begin position="36"/>
        <end position="211"/>
    </location>
</feature>
<dbReference type="GO" id="GO:0004567">
    <property type="term" value="F:beta-mannosidase activity"/>
    <property type="evidence" value="ECO:0007669"/>
    <property type="project" value="UniProtKB-EC"/>
</dbReference>
<dbReference type="Gene3D" id="2.60.40.10">
    <property type="entry name" value="Immunoglobulins"/>
    <property type="match status" value="2"/>
</dbReference>
<keyword evidence="12" id="KW-0325">Glycoprotein</keyword>
<comment type="subunit">
    <text evidence="6">Monomer.</text>
</comment>
<dbReference type="SUPFAM" id="SSF49303">
    <property type="entry name" value="beta-Galactosidase/glucuronidase domain"/>
    <property type="match status" value="3"/>
</dbReference>
<dbReference type="Pfam" id="PF22666">
    <property type="entry name" value="Glyco_hydro_2_N2"/>
    <property type="match status" value="1"/>
</dbReference>
<evidence type="ECO:0000313" key="22">
    <source>
        <dbReference type="EMBL" id="KAL3049534.1"/>
    </source>
</evidence>
<dbReference type="InterPro" id="IPR008979">
    <property type="entry name" value="Galactose-bd-like_sf"/>
</dbReference>
<organism evidence="22 23">
    <name type="scientific">Pagothenia borchgrevinki</name>
    <name type="common">Bald rockcod</name>
    <name type="synonym">Trematomus borchgrevinki</name>
    <dbReference type="NCBI Taxonomy" id="8213"/>
    <lineage>
        <taxon>Eukaryota</taxon>
        <taxon>Metazoa</taxon>
        <taxon>Chordata</taxon>
        <taxon>Craniata</taxon>
        <taxon>Vertebrata</taxon>
        <taxon>Euteleostomi</taxon>
        <taxon>Actinopterygii</taxon>
        <taxon>Neopterygii</taxon>
        <taxon>Teleostei</taxon>
        <taxon>Neoteleostei</taxon>
        <taxon>Acanthomorphata</taxon>
        <taxon>Eupercaria</taxon>
        <taxon>Perciformes</taxon>
        <taxon>Notothenioidei</taxon>
        <taxon>Nototheniidae</taxon>
        <taxon>Pagothenia</taxon>
    </lineage>
</organism>
<dbReference type="Pfam" id="PF17753">
    <property type="entry name" value="Ig_mannosidase"/>
    <property type="match status" value="1"/>
</dbReference>
<reference evidence="22 23" key="2">
    <citation type="journal article" date="2024" name="G3 (Bethesda)">
        <title>The genome of the cryopelagic Antarctic bald notothen, Trematomus borchgrevinki.</title>
        <authorList>
            <person name="Rayamajhi N."/>
            <person name="Rivera-Colon A.G."/>
            <person name="Minhas B.F."/>
            <person name="Cheng C.C."/>
            <person name="Catchen J.M."/>
        </authorList>
    </citation>
    <scope>NUCLEOTIDE SEQUENCE [LARGE SCALE GENOMIC DNA]</scope>
    <source>
        <strain evidence="22">AGRC-2024</strain>
    </source>
</reference>
<protein>
    <recommendedName>
        <fullName evidence="8">Beta-mannosidase</fullName>
        <ecNumber evidence="7">3.2.1.25</ecNumber>
    </recommendedName>
    <alternativeName>
        <fullName evidence="15">Lysosomal beta A mannosidase</fullName>
    </alternativeName>
    <alternativeName>
        <fullName evidence="16">Mannanase</fullName>
    </alternativeName>
</protein>
<comment type="function">
    <text evidence="2">Exoglycosidase that cleaves the single beta-linked mannose residue from the non-reducing end of all N-linked glycoprotein oligosaccharides.</text>
</comment>
<keyword evidence="13" id="KW-0458">Lysosome</keyword>
<dbReference type="FunFam" id="3.20.20.80:FF:000035">
    <property type="entry name" value="Mannosidase beta"/>
    <property type="match status" value="1"/>
</dbReference>
<evidence type="ECO:0000256" key="13">
    <source>
        <dbReference type="ARBA" id="ARBA00023228"/>
    </source>
</evidence>
<evidence type="ECO:0000259" key="21">
    <source>
        <dbReference type="Pfam" id="PF22666"/>
    </source>
</evidence>
<reference evidence="22 23" key="1">
    <citation type="journal article" date="2022" name="G3 (Bethesda)">
        <title>Evaluating Illumina-, Nanopore-, and PacBio-based genome assembly strategies with the bald notothen, Trematomus borchgrevinki.</title>
        <authorList>
            <person name="Rayamajhi N."/>
            <person name="Cheng C.C."/>
            <person name="Catchen J.M."/>
        </authorList>
    </citation>
    <scope>NUCLEOTIDE SEQUENCE [LARGE SCALE GENOMIC DNA]</scope>
    <source>
        <strain evidence="22">AGRC-2024</strain>
    </source>
</reference>